<feature type="chain" id="PRO_5046912292" description="Serine/threonine protein kinase" evidence="2">
    <location>
        <begin position="24"/>
        <end position="181"/>
    </location>
</feature>
<keyword evidence="2" id="KW-0732">Signal</keyword>
<gene>
    <name evidence="3" type="ORF">ACFSJD_00915</name>
</gene>
<protein>
    <recommendedName>
        <fullName evidence="5">Serine/threonine protein kinase</fullName>
    </recommendedName>
</protein>
<evidence type="ECO:0000256" key="2">
    <source>
        <dbReference type="SAM" id="SignalP"/>
    </source>
</evidence>
<sequence length="181" mass="17655">MGARSARLLTIGLMLATVGLASACAGQPVVTVAPAGSSVAVSAPAVPAGPGVTTEPAVPAEHAGHAAPAEPAEPAPAAEPGPAAAPADESQAVNCGKVGPDGGQQVDLIAEATDAGTVGCTEAINVITQYYHDAAIQVPGDGTSRIREIGKWTCAIDTGGPVSSRQIGCGTDDGFAMHTQP</sequence>
<name>A0ABW4EP12_9PSEU</name>
<accession>A0ABW4EP12</accession>
<evidence type="ECO:0008006" key="5">
    <source>
        <dbReference type="Google" id="ProtNLM"/>
    </source>
</evidence>
<dbReference type="PROSITE" id="PS51257">
    <property type="entry name" value="PROKAR_LIPOPROTEIN"/>
    <property type="match status" value="1"/>
</dbReference>
<comment type="caution">
    <text evidence="3">The sequence shown here is derived from an EMBL/GenBank/DDBJ whole genome shotgun (WGS) entry which is preliminary data.</text>
</comment>
<evidence type="ECO:0000313" key="3">
    <source>
        <dbReference type="EMBL" id="MFD1516025.1"/>
    </source>
</evidence>
<keyword evidence="4" id="KW-1185">Reference proteome</keyword>
<reference evidence="4" key="1">
    <citation type="journal article" date="2019" name="Int. J. Syst. Evol. Microbiol.">
        <title>The Global Catalogue of Microorganisms (GCM) 10K type strain sequencing project: providing services to taxonomists for standard genome sequencing and annotation.</title>
        <authorList>
            <consortium name="The Broad Institute Genomics Platform"/>
            <consortium name="The Broad Institute Genome Sequencing Center for Infectious Disease"/>
            <person name="Wu L."/>
            <person name="Ma J."/>
        </authorList>
    </citation>
    <scope>NUCLEOTIDE SEQUENCE [LARGE SCALE GENOMIC DNA]</scope>
    <source>
        <strain evidence="4">CCM 7043</strain>
    </source>
</reference>
<feature type="signal peptide" evidence="2">
    <location>
        <begin position="1"/>
        <end position="23"/>
    </location>
</feature>
<dbReference type="EMBL" id="JBHUCO010000001">
    <property type="protein sequence ID" value="MFD1516025.1"/>
    <property type="molecule type" value="Genomic_DNA"/>
</dbReference>
<evidence type="ECO:0000313" key="4">
    <source>
        <dbReference type="Proteomes" id="UP001597114"/>
    </source>
</evidence>
<dbReference type="RefSeq" id="WP_379658873.1">
    <property type="nucleotide sequence ID" value="NZ_JBHUCO010000001.1"/>
</dbReference>
<organism evidence="3 4">
    <name type="scientific">Pseudonocardia yunnanensis</name>
    <dbReference type="NCBI Taxonomy" id="58107"/>
    <lineage>
        <taxon>Bacteria</taxon>
        <taxon>Bacillati</taxon>
        <taxon>Actinomycetota</taxon>
        <taxon>Actinomycetes</taxon>
        <taxon>Pseudonocardiales</taxon>
        <taxon>Pseudonocardiaceae</taxon>
        <taxon>Pseudonocardia</taxon>
    </lineage>
</organism>
<feature type="compositionally biased region" description="Low complexity" evidence="1">
    <location>
        <begin position="43"/>
        <end position="70"/>
    </location>
</feature>
<evidence type="ECO:0000256" key="1">
    <source>
        <dbReference type="SAM" id="MobiDB-lite"/>
    </source>
</evidence>
<proteinExistence type="predicted"/>
<dbReference type="Proteomes" id="UP001597114">
    <property type="component" value="Unassembled WGS sequence"/>
</dbReference>
<feature type="region of interest" description="Disordered" evidence="1">
    <location>
        <begin position="43"/>
        <end position="99"/>
    </location>
</feature>